<keyword evidence="2" id="KW-0560">Oxidoreductase</keyword>
<dbReference type="PRINTS" id="PR00080">
    <property type="entry name" value="SDRFAMILY"/>
</dbReference>
<dbReference type="PRINTS" id="PR00081">
    <property type="entry name" value="GDHRDH"/>
</dbReference>
<dbReference type="Proteomes" id="UP000262917">
    <property type="component" value="Unassembled WGS sequence"/>
</dbReference>
<organism evidence="4 5">
    <name type="scientific">Cognatiluteimonas weifangensis</name>
    <dbReference type="NCBI Taxonomy" id="2303539"/>
    <lineage>
        <taxon>Bacteria</taxon>
        <taxon>Pseudomonadati</taxon>
        <taxon>Pseudomonadota</taxon>
        <taxon>Gammaproteobacteria</taxon>
        <taxon>Lysobacterales</taxon>
        <taxon>Lysobacteraceae</taxon>
        <taxon>Cognatiluteimonas</taxon>
    </lineage>
</organism>
<dbReference type="CDD" id="cd05263">
    <property type="entry name" value="MupV_like_SDR_e"/>
    <property type="match status" value="1"/>
</dbReference>
<name>A0A372DNK9_9GAMM</name>
<sequence length="669" mass="73642">MSYLVTGATGFIGRFLVARLLARMDGARAPGTLYLLVRRGSQKKLAAIGRKMGWDMARIVPLVGDLTRPGCGLDAAQLRQLKGKVKHVFHLAAIYDMEADAESQRIANVDGTRHALDLAADIGAGCFHHVSSIAAAGLYPGVFREDMFEEAEGLDDPYLRTKHDAEGLVRNEKRIKWRVYRPGMVVGHSQTGEIDKIDGPYYFFTFLKKLRQMLPPWMPTLGIEGGRLNIVPVDFVVDALDHIAHKPRLDGRTFHLTDPEPLRVGEVLNTFARAGHAPQMTMRIDARMFAFLPGSVRMAVGNLPPVRRLVATLLRDFRIPKSTLKFIAYPTRFDNRETERALKGSGIAVPRLDTYAWRLWDYWERHLDPDLFVDRSLKGRVAGKVVVVTGGSSGIGLATAQKVAAAGATTIIVARGEEELFKARDAMRAQGGKVFAYTADLADMADCDRLVQAVLAEHGQVDVLVNNAGRSIRRSIELSYDRFHDFERTMQLNYFGSLRLIMGFLPGMTARRRGHVINISSIGVLASSPRFSAYVASKAALDAFSRCAQGELSGKGIVFTTINMPLVKTPMIAPTRMYDSVPTLTPDEAADLVVRGIIERPGRIATRLGIFAALVNALAPKAYEVVMNAAFELFPDSAAARGDKQALAGEDRPSNEQIAFASLMRGVHW</sequence>
<dbReference type="NCBIfam" id="NF005539">
    <property type="entry name" value="PRK07201.1"/>
    <property type="match status" value="1"/>
</dbReference>
<keyword evidence="5" id="KW-1185">Reference proteome</keyword>
<dbReference type="SUPFAM" id="SSF51735">
    <property type="entry name" value="NAD(P)-binding Rossmann-fold domains"/>
    <property type="match status" value="2"/>
</dbReference>
<dbReference type="SMART" id="SM00822">
    <property type="entry name" value="PKS_KR"/>
    <property type="match status" value="1"/>
</dbReference>
<dbReference type="InterPro" id="IPR013120">
    <property type="entry name" value="FAR_NAD-bd"/>
</dbReference>
<dbReference type="InterPro" id="IPR057326">
    <property type="entry name" value="KR_dom"/>
</dbReference>
<dbReference type="PANTHER" id="PTHR44196">
    <property type="entry name" value="DEHYDROGENASE/REDUCTASE SDR FAMILY MEMBER 7B"/>
    <property type="match status" value="1"/>
</dbReference>
<dbReference type="CDD" id="cd05233">
    <property type="entry name" value="SDR_c"/>
    <property type="match status" value="1"/>
</dbReference>
<dbReference type="InterPro" id="IPR036291">
    <property type="entry name" value="NAD(P)-bd_dom_sf"/>
</dbReference>
<dbReference type="InterPro" id="IPR002347">
    <property type="entry name" value="SDR_fam"/>
</dbReference>
<evidence type="ECO:0000313" key="4">
    <source>
        <dbReference type="EMBL" id="RFP61116.1"/>
    </source>
</evidence>
<dbReference type="Pfam" id="PF00106">
    <property type="entry name" value="adh_short"/>
    <property type="match status" value="1"/>
</dbReference>
<proteinExistence type="inferred from homology"/>
<evidence type="ECO:0000313" key="5">
    <source>
        <dbReference type="Proteomes" id="UP000262917"/>
    </source>
</evidence>
<dbReference type="Gene3D" id="3.40.50.720">
    <property type="entry name" value="NAD(P)-binding Rossmann-like Domain"/>
    <property type="match status" value="2"/>
</dbReference>
<dbReference type="EMBL" id="QVPD01000004">
    <property type="protein sequence ID" value="RFP61116.1"/>
    <property type="molecule type" value="Genomic_DNA"/>
</dbReference>
<evidence type="ECO:0000256" key="2">
    <source>
        <dbReference type="ARBA" id="ARBA00023002"/>
    </source>
</evidence>
<dbReference type="InterPro" id="IPR020904">
    <property type="entry name" value="Sc_DH/Rdtase_CS"/>
</dbReference>
<comment type="caution">
    <text evidence="4">The sequence shown here is derived from an EMBL/GenBank/DDBJ whole genome shotgun (WGS) entry which is preliminary data.</text>
</comment>
<gene>
    <name evidence="4" type="ORF">D0Y53_05125</name>
</gene>
<feature type="domain" description="Ketoreductase" evidence="3">
    <location>
        <begin position="384"/>
        <end position="568"/>
    </location>
</feature>
<dbReference type="AlphaFoldDB" id="A0A372DNK9"/>
<dbReference type="GO" id="GO:0016491">
    <property type="term" value="F:oxidoreductase activity"/>
    <property type="evidence" value="ECO:0007669"/>
    <property type="project" value="UniProtKB-KW"/>
</dbReference>
<dbReference type="RefSeq" id="WP_117202142.1">
    <property type="nucleotide sequence ID" value="NZ_JBHTBK010000009.1"/>
</dbReference>
<dbReference type="PANTHER" id="PTHR44196:SF1">
    <property type="entry name" value="DEHYDROGENASE_REDUCTASE SDR FAMILY MEMBER 7B"/>
    <property type="match status" value="1"/>
</dbReference>
<dbReference type="PROSITE" id="PS00061">
    <property type="entry name" value="ADH_SHORT"/>
    <property type="match status" value="1"/>
</dbReference>
<reference evidence="4 5" key="1">
    <citation type="submission" date="2018-08" db="EMBL/GenBank/DDBJ databases">
        <title>Lysobacter weifangensis sp. nov., a new member of the family 'Xanthomonadaceae', isolated from soil in a farmland.</title>
        <authorList>
            <person name="Zhao H."/>
        </authorList>
    </citation>
    <scope>NUCLEOTIDE SEQUENCE [LARGE SCALE GENOMIC DNA]</scope>
    <source>
        <strain evidence="4 5">WF-2</strain>
    </source>
</reference>
<dbReference type="InterPro" id="IPR057313">
    <property type="entry name" value="Maqu_2507-like"/>
</dbReference>
<evidence type="ECO:0000259" key="3">
    <source>
        <dbReference type="SMART" id="SM00822"/>
    </source>
</evidence>
<dbReference type="OrthoDB" id="9810734at2"/>
<protein>
    <submittedName>
        <fullName evidence="4">SDR family oxidoreductase</fullName>
    </submittedName>
</protein>
<dbReference type="GO" id="GO:0016020">
    <property type="term" value="C:membrane"/>
    <property type="evidence" value="ECO:0007669"/>
    <property type="project" value="TreeGrafter"/>
</dbReference>
<accession>A0A372DNK9</accession>
<comment type="similarity">
    <text evidence="1">Belongs to the short-chain dehydrogenases/reductases (SDR) family.</text>
</comment>
<evidence type="ECO:0000256" key="1">
    <source>
        <dbReference type="ARBA" id="ARBA00006484"/>
    </source>
</evidence>
<dbReference type="Pfam" id="PF07993">
    <property type="entry name" value="NAD_binding_4"/>
    <property type="match status" value="1"/>
</dbReference>